<name>A0AAD5MS51_PARTN</name>
<sequence>MVTPTRIAGWIDSFSWFSLTSISILFSRMKAMSSWLRFPVRRLPPSTVQLGVLLNLVFVTHSLVSYAFRLGSFSSWMSSLSVDFCPFYWSFYWFLGLLLLGRLVGFDEVHGLVGSPADNTRYDAVPSQVKHICPLH</sequence>
<comment type="caution">
    <text evidence="2">The sequence shown here is derived from an EMBL/GenBank/DDBJ whole genome shotgun (WGS) entry which is preliminary data.</text>
</comment>
<feature type="transmembrane region" description="Helical" evidence="1">
    <location>
        <begin position="47"/>
        <end position="67"/>
    </location>
</feature>
<accession>A0AAD5MS51</accession>
<gene>
    <name evidence="2" type="ORF">KIN20_021063</name>
</gene>
<feature type="transmembrane region" description="Helical" evidence="1">
    <location>
        <begin position="6"/>
        <end position="26"/>
    </location>
</feature>
<proteinExistence type="predicted"/>
<keyword evidence="1" id="KW-0472">Membrane</keyword>
<feature type="transmembrane region" description="Helical" evidence="1">
    <location>
        <begin position="87"/>
        <end position="105"/>
    </location>
</feature>
<evidence type="ECO:0000313" key="3">
    <source>
        <dbReference type="Proteomes" id="UP001196413"/>
    </source>
</evidence>
<evidence type="ECO:0000256" key="1">
    <source>
        <dbReference type="SAM" id="Phobius"/>
    </source>
</evidence>
<reference evidence="2" key="1">
    <citation type="submission" date="2021-06" db="EMBL/GenBank/DDBJ databases">
        <title>Parelaphostrongylus tenuis whole genome reference sequence.</title>
        <authorList>
            <person name="Garwood T.J."/>
            <person name="Larsen P.A."/>
            <person name="Fountain-Jones N.M."/>
            <person name="Garbe J.R."/>
            <person name="Macchietto M.G."/>
            <person name="Kania S.A."/>
            <person name="Gerhold R.W."/>
            <person name="Richards J.E."/>
            <person name="Wolf T.M."/>
        </authorList>
    </citation>
    <scope>NUCLEOTIDE SEQUENCE</scope>
    <source>
        <strain evidence="2">MNPRO001-30</strain>
        <tissue evidence="2">Meninges</tissue>
    </source>
</reference>
<dbReference type="AlphaFoldDB" id="A0AAD5MS51"/>
<evidence type="ECO:0000313" key="2">
    <source>
        <dbReference type="EMBL" id="KAJ1361733.1"/>
    </source>
</evidence>
<keyword evidence="1" id="KW-0812">Transmembrane</keyword>
<keyword evidence="1" id="KW-1133">Transmembrane helix</keyword>
<keyword evidence="3" id="KW-1185">Reference proteome</keyword>
<dbReference type="Proteomes" id="UP001196413">
    <property type="component" value="Unassembled WGS sequence"/>
</dbReference>
<dbReference type="EMBL" id="JAHQIW010004261">
    <property type="protein sequence ID" value="KAJ1361733.1"/>
    <property type="molecule type" value="Genomic_DNA"/>
</dbReference>
<protein>
    <submittedName>
        <fullName evidence="2">Uncharacterized protein</fullName>
    </submittedName>
</protein>
<organism evidence="2 3">
    <name type="scientific">Parelaphostrongylus tenuis</name>
    <name type="common">Meningeal worm</name>
    <dbReference type="NCBI Taxonomy" id="148309"/>
    <lineage>
        <taxon>Eukaryota</taxon>
        <taxon>Metazoa</taxon>
        <taxon>Ecdysozoa</taxon>
        <taxon>Nematoda</taxon>
        <taxon>Chromadorea</taxon>
        <taxon>Rhabditida</taxon>
        <taxon>Rhabditina</taxon>
        <taxon>Rhabditomorpha</taxon>
        <taxon>Strongyloidea</taxon>
        <taxon>Metastrongylidae</taxon>
        <taxon>Parelaphostrongylus</taxon>
    </lineage>
</organism>